<comment type="subcellular location">
    <subcellularLocation>
        <location evidence="1">Membrane</location>
        <topology evidence="1">Multi-pass membrane protein</topology>
    </subcellularLocation>
</comment>
<dbReference type="GO" id="GO:0016020">
    <property type="term" value="C:membrane"/>
    <property type="evidence" value="ECO:0007669"/>
    <property type="project" value="UniProtKB-SubCell"/>
</dbReference>
<evidence type="ECO:0000259" key="9">
    <source>
        <dbReference type="Pfam" id="PF20216"/>
    </source>
</evidence>
<evidence type="ECO:0000259" key="8">
    <source>
        <dbReference type="Pfam" id="PF01694"/>
    </source>
</evidence>
<gene>
    <name evidence="10" type="ORF">OI18_07665</name>
</gene>
<keyword evidence="6 7" id="KW-0472">Membrane</keyword>
<feature type="transmembrane region" description="Helical" evidence="7">
    <location>
        <begin position="140"/>
        <end position="164"/>
    </location>
</feature>
<feature type="transmembrane region" description="Helical" evidence="7">
    <location>
        <begin position="200"/>
        <end position="217"/>
    </location>
</feature>
<comment type="similarity">
    <text evidence="2">Belongs to the peptidase S54 family.</text>
</comment>
<evidence type="ECO:0000256" key="6">
    <source>
        <dbReference type="ARBA" id="ARBA00023136"/>
    </source>
</evidence>
<dbReference type="EMBL" id="JSVC01000008">
    <property type="protein sequence ID" value="KIC95239.1"/>
    <property type="molecule type" value="Genomic_DNA"/>
</dbReference>
<feature type="transmembrane region" description="Helical" evidence="7">
    <location>
        <begin position="21"/>
        <end position="42"/>
    </location>
</feature>
<accession>A0A0C1IXP4</accession>
<dbReference type="InterPro" id="IPR050925">
    <property type="entry name" value="Rhomboid_protease_S54"/>
</dbReference>
<feature type="domain" description="DUF6576" evidence="9">
    <location>
        <begin position="272"/>
        <end position="301"/>
    </location>
</feature>
<dbReference type="InterPro" id="IPR022764">
    <property type="entry name" value="Peptidase_S54_rhomboid_dom"/>
</dbReference>
<evidence type="ECO:0000256" key="7">
    <source>
        <dbReference type="SAM" id="Phobius"/>
    </source>
</evidence>
<dbReference type="GO" id="GO:0004252">
    <property type="term" value="F:serine-type endopeptidase activity"/>
    <property type="evidence" value="ECO:0007669"/>
    <property type="project" value="InterPro"/>
</dbReference>
<name>A0A0C1IXP4_9BACT</name>
<dbReference type="PANTHER" id="PTHR43731">
    <property type="entry name" value="RHOMBOID PROTEASE"/>
    <property type="match status" value="1"/>
</dbReference>
<evidence type="ECO:0000256" key="2">
    <source>
        <dbReference type="ARBA" id="ARBA00009045"/>
    </source>
</evidence>
<evidence type="ECO:0000256" key="1">
    <source>
        <dbReference type="ARBA" id="ARBA00004141"/>
    </source>
</evidence>
<dbReference type="Gene3D" id="1.20.1540.10">
    <property type="entry name" value="Rhomboid-like"/>
    <property type="match status" value="1"/>
</dbReference>
<sequence>MNVQEEKSRNRIYLGSDGNALVNLVVVNAVLFVLLKFIYVIYRLSDLQEASFYHNVFNWFILPADVEKLAFRPWTIITFMFTHDSVMHVIGNLLWLWLFGYILQDLTGNRKLVPIYLLGGFAGALFYVTAHNLVPSLQPTLATATLVGANASVMAVAIATTSVAPDYRIFPMINGGIPLWILTALFVIIDFATISVGNAAVYLSHIAGAAMGFMFIYQMRKGRDMSAWFNAFFDWIDNLFNPDKPSTRKKSKDSFFYKVSGQAPFKKFPHVTQQRIDQILDKINQEGYHLLTDEEKDILRRAANEDEL</sequence>
<keyword evidence="5 7" id="KW-1133">Transmembrane helix</keyword>
<keyword evidence="3 7" id="KW-0812">Transmembrane</keyword>
<evidence type="ECO:0000313" key="10">
    <source>
        <dbReference type="EMBL" id="KIC95239.1"/>
    </source>
</evidence>
<evidence type="ECO:0000256" key="3">
    <source>
        <dbReference type="ARBA" id="ARBA00022692"/>
    </source>
</evidence>
<dbReference type="PANTHER" id="PTHR43731:SF14">
    <property type="entry name" value="PRESENILIN-ASSOCIATED RHOMBOID-LIKE PROTEIN, MITOCHONDRIAL"/>
    <property type="match status" value="1"/>
</dbReference>
<evidence type="ECO:0000256" key="4">
    <source>
        <dbReference type="ARBA" id="ARBA00022801"/>
    </source>
</evidence>
<dbReference type="OrthoDB" id="680602at2"/>
<organism evidence="10 11">
    <name type="scientific">Flavihumibacter solisilvae</name>
    <dbReference type="NCBI Taxonomy" id="1349421"/>
    <lineage>
        <taxon>Bacteria</taxon>
        <taxon>Pseudomonadati</taxon>
        <taxon>Bacteroidota</taxon>
        <taxon>Chitinophagia</taxon>
        <taxon>Chitinophagales</taxon>
        <taxon>Chitinophagaceae</taxon>
        <taxon>Flavihumibacter</taxon>
    </lineage>
</organism>
<comment type="caution">
    <text evidence="10">The sequence shown here is derived from an EMBL/GenBank/DDBJ whole genome shotgun (WGS) entry which is preliminary data.</text>
</comment>
<feature type="transmembrane region" description="Helical" evidence="7">
    <location>
        <begin position="85"/>
        <end position="103"/>
    </location>
</feature>
<dbReference type="STRING" id="1349421.OI18_07665"/>
<feature type="transmembrane region" description="Helical" evidence="7">
    <location>
        <begin position="176"/>
        <end position="194"/>
    </location>
</feature>
<feature type="transmembrane region" description="Helical" evidence="7">
    <location>
        <begin position="115"/>
        <end position="134"/>
    </location>
</feature>
<dbReference type="RefSeq" id="WP_039138779.1">
    <property type="nucleotide sequence ID" value="NZ_JSVC01000008.1"/>
</dbReference>
<dbReference type="Pfam" id="PF20216">
    <property type="entry name" value="DUF6576"/>
    <property type="match status" value="1"/>
</dbReference>
<dbReference type="InterPro" id="IPR046483">
    <property type="entry name" value="DUF6576"/>
</dbReference>
<protein>
    <submittedName>
        <fullName evidence="10">Uncharacterized protein</fullName>
    </submittedName>
</protein>
<proteinExistence type="inferred from homology"/>
<dbReference type="Pfam" id="PF01694">
    <property type="entry name" value="Rhomboid"/>
    <property type="match status" value="1"/>
</dbReference>
<dbReference type="AlphaFoldDB" id="A0A0C1IXP4"/>
<dbReference type="InterPro" id="IPR035952">
    <property type="entry name" value="Rhomboid-like_sf"/>
</dbReference>
<reference evidence="10 11" key="1">
    <citation type="submission" date="2014-11" db="EMBL/GenBank/DDBJ databases">
        <title>Genome sequence of Flavihumibacter solisilvae 3-3.</title>
        <authorList>
            <person name="Zhou G."/>
            <person name="Li M."/>
            <person name="Wang G."/>
        </authorList>
    </citation>
    <scope>NUCLEOTIDE SEQUENCE [LARGE SCALE GENOMIC DNA]</scope>
    <source>
        <strain evidence="10 11">3-3</strain>
    </source>
</reference>
<keyword evidence="4" id="KW-0378">Hydrolase</keyword>
<dbReference type="Proteomes" id="UP000031408">
    <property type="component" value="Unassembled WGS sequence"/>
</dbReference>
<dbReference type="SUPFAM" id="SSF144091">
    <property type="entry name" value="Rhomboid-like"/>
    <property type="match status" value="1"/>
</dbReference>
<evidence type="ECO:0000256" key="5">
    <source>
        <dbReference type="ARBA" id="ARBA00022989"/>
    </source>
</evidence>
<evidence type="ECO:0000313" key="11">
    <source>
        <dbReference type="Proteomes" id="UP000031408"/>
    </source>
</evidence>
<feature type="domain" description="Peptidase S54 rhomboid" evidence="8">
    <location>
        <begin position="72"/>
        <end position="219"/>
    </location>
</feature>
<keyword evidence="11" id="KW-1185">Reference proteome</keyword>